<name>A0ABR8MGM9_9ACTN</name>
<dbReference type="Gene3D" id="1.20.1720.10">
    <property type="entry name" value="Multidrug resistance protein D"/>
    <property type="match status" value="1"/>
</dbReference>
<dbReference type="Proteomes" id="UP000649289">
    <property type="component" value="Unassembled WGS sequence"/>
</dbReference>
<reference evidence="8 9" key="1">
    <citation type="submission" date="2020-09" db="EMBL/GenBank/DDBJ databases">
        <title>novel species in genus Nocardioides.</title>
        <authorList>
            <person name="Zhang G."/>
        </authorList>
    </citation>
    <scope>NUCLEOTIDE SEQUENCE [LARGE SCALE GENOMIC DNA]</scope>
    <source>
        <strain evidence="8 9">19197</strain>
    </source>
</reference>
<feature type="transmembrane region" description="Helical" evidence="6">
    <location>
        <begin position="213"/>
        <end position="237"/>
    </location>
</feature>
<feature type="transmembrane region" description="Helical" evidence="6">
    <location>
        <begin position="64"/>
        <end position="83"/>
    </location>
</feature>
<feature type="transmembrane region" description="Helical" evidence="6">
    <location>
        <begin position="89"/>
        <end position="109"/>
    </location>
</feature>
<dbReference type="Pfam" id="PF07690">
    <property type="entry name" value="MFS_1"/>
    <property type="match status" value="2"/>
</dbReference>
<dbReference type="InterPro" id="IPR020846">
    <property type="entry name" value="MFS_dom"/>
</dbReference>
<dbReference type="Gene3D" id="1.20.1250.20">
    <property type="entry name" value="MFS general substrate transporter like domains"/>
    <property type="match status" value="1"/>
</dbReference>
<feature type="transmembrane region" description="Helical" evidence="6">
    <location>
        <begin position="35"/>
        <end position="52"/>
    </location>
</feature>
<keyword evidence="2" id="KW-0813">Transport</keyword>
<evidence type="ECO:0000256" key="4">
    <source>
        <dbReference type="ARBA" id="ARBA00022989"/>
    </source>
</evidence>
<comment type="subcellular location">
    <subcellularLocation>
        <location evidence="1">Cell membrane</location>
        <topology evidence="1">Multi-pass membrane protein</topology>
    </subcellularLocation>
</comment>
<dbReference type="CDD" id="cd17504">
    <property type="entry name" value="MFS_MMR_MDR_like"/>
    <property type="match status" value="1"/>
</dbReference>
<dbReference type="InterPro" id="IPR011701">
    <property type="entry name" value="MFS"/>
</dbReference>
<feature type="transmembrane region" description="Helical" evidence="6">
    <location>
        <begin position="183"/>
        <end position="201"/>
    </location>
</feature>
<dbReference type="PROSITE" id="PS50850">
    <property type="entry name" value="MFS"/>
    <property type="match status" value="1"/>
</dbReference>
<feature type="transmembrane region" description="Helical" evidence="6">
    <location>
        <begin position="347"/>
        <end position="374"/>
    </location>
</feature>
<evidence type="ECO:0000256" key="2">
    <source>
        <dbReference type="ARBA" id="ARBA00022448"/>
    </source>
</evidence>
<evidence type="ECO:0000313" key="9">
    <source>
        <dbReference type="Proteomes" id="UP000649289"/>
    </source>
</evidence>
<keyword evidence="9" id="KW-1185">Reference proteome</keyword>
<gene>
    <name evidence="8" type="ORF">IEZ25_10520</name>
</gene>
<organism evidence="8 9">
    <name type="scientific">Nocardioides hwasunensis</name>
    <dbReference type="NCBI Taxonomy" id="397258"/>
    <lineage>
        <taxon>Bacteria</taxon>
        <taxon>Bacillati</taxon>
        <taxon>Actinomycetota</taxon>
        <taxon>Actinomycetes</taxon>
        <taxon>Propionibacteriales</taxon>
        <taxon>Nocardioidaceae</taxon>
        <taxon>Nocardioides</taxon>
    </lineage>
</organism>
<dbReference type="EMBL" id="JACXYY010000004">
    <property type="protein sequence ID" value="MBD3915048.1"/>
    <property type="molecule type" value="Genomic_DNA"/>
</dbReference>
<dbReference type="InterPro" id="IPR036259">
    <property type="entry name" value="MFS_trans_sf"/>
</dbReference>
<feature type="transmembrane region" description="Helical" evidence="6">
    <location>
        <begin position="291"/>
        <end position="310"/>
    </location>
</feature>
<sequence length="451" mass="46236">MLAASVTPFSLLQSLTVPTLPTIQREYGADQPTTAWLLTGFLLTSAVATPVLGRLGDSYGKRRVLVVALAALLAGSLMAALAPTMKWMIVARVIQGVGGGSLPLSFGIIRDELPDDRIASGIGLISGLLAGGFGLGIVISGPVVEHFGIHWLFLLPAIVAVGAVVAVLRLVPESPVRTRQRIPLVPALLLAVWLSALLIGISGAPSHGWGSPYVIALVGVGVVVLIGWVFLELHLTIPLIDLRLMTLRAVWTANVVAFLTGMALYGSHGFIPQFTQTATDSGYGFGSNVTEAGHMMLPAAAATLVCGVYAARAAAVVGSRNLVAIGCTTATVSLLLVALVHDVPALMYVWTGLGGLGTGLVFACVASAIVAAVPQEHTGVAAGTNTNFRTLGGACGTALTASILSGYGTASGVPAEQGYTTAFLVLAGAVLVAAVLACFMPSPRPIRRSRP</sequence>
<feature type="transmembrane region" description="Helical" evidence="6">
    <location>
        <begin position="419"/>
        <end position="440"/>
    </location>
</feature>
<evidence type="ECO:0000256" key="1">
    <source>
        <dbReference type="ARBA" id="ARBA00004651"/>
    </source>
</evidence>
<proteinExistence type="predicted"/>
<feature type="transmembrane region" description="Helical" evidence="6">
    <location>
        <begin position="149"/>
        <end position="171"/>
    </location>
</feature>
<feature type="transmembrane region" description="Helical" evidence="6">
    <location>
        <begin position="249"/>
        <end position="271"/>
    </location>
</feature>
<dbReference type="PANTHER" id="PTHR42718:SF9">
    <property type="entry name" value="MAJOR FACILITATOR SUPERFAMILY MULTIDRUG TRANSPORTER MFSC"/>
    <property type="match status" value="1"/>
</dbReference>
<keyword evidence="3 6" id="KW-0812">Transmembrane</keyword>
<evidence type="ECO:0000259" key="7">
    <source>
        <dbReference type="PROSITE" id="PS50850"/>
    </source>
</evidence>
<dbReference type="RefSeq" id="WP_191199385.1">
    <property type="nucleotide sequence ID" value="NZ_BAAAPA010000005.1"/>
</dbReference>
<dbReference type="SUPFAM" id="SSF103473">
    <property type="entry name" value="MFS general substrate transporter"/>
    <property type="match status" value="2"/>
</dbReference>
<comment type="caution">
    <text evidence="8">The sequence shown here is derived from an EMBL/GenBank/DDBJ whole genome shotgun (WGS) entry which is preliminary data.</text>
</comment>
<keyword evidence="4 6" id="KW-1133">Transmembrane helix</keyword>
<evidence type="ECO:0000256" key="5">
    <source>
        <dbReference type="ARBA" id="ARBA00023136"/>
    </source>
</evidence>
<protein>
    <submittedName>
        <fullName evidence="8">MFS transporter</fullName>
    </submittedName>
</protein>
<feature type="domain" description="Major facilitator superfamily (MFS) profile" evidence="7">
    <location>
        <begin position="1"/>
        <end position="445"/>
    </location>
</feature>
<feature type="transmembrane region" description="Helical" evidence="6">
    <location>
        <begin position="121"/>
        <end position="143"/>
    </location>
</feature>
<accession>A0ABR8MGM9</accession>
<evidence type="ECO:0000313" key="8">
    <source>
        <dbReference type="EMBL" id="MBD3915048.1"/>
    </source>
</evidence>
<dbReference type="PANTHER" id="PTHR42718">
    <property type="entry name" value="MAJOR FACILITATOR SUPERFAMILY MULTIDRUG TRANSPORTER MFSC"/>
    <property type="match status" value="1"/>
</dbReference>
<evidence type="ECO:0000256" key="3">
    <source>
        <dbReference type="ARBA" id="ARBA00022692"/>
    </source>
</evidence>
<evidence type="ECO:0000256" key="6">
    <source>
        <dbReference type="SAM" id="Phobius"/>
    </source>
</evidence>
<feature type="transmembrane region" description="Helical" evidence="6">
    <location>
        <begin position="322"/>
        <end position="341"/>
    </location>
</feature>
<feature type="transmembrane region" description="Helical" evidence="6">
    <location>
        <begin position="386"/>
        <end position="407"/>
    </location>
</feature>
<keyword evidence="5 6" id="KW-0472">Membrane</keyword>